<evidence type="ECO:0000313" key="2">
    <source>
        <dbReference type="Proteomes" id="UP000606786"/>
    </source>
</evidence>
<accession>A0A811VEG7</accession>
<sequence length="192" mass="21952">MRVDSRNHKSKPKAIAERANAALPTQSATQPTGSNPLGFAKKKSCTTLLCELTHLKSQQKYLECSQVKLIAANFEDLPSATVGGLNKSSVFMQPSQLINEIETVKEQLNEDLKVYHENCYREVQELRYMINAIREDVQPQRLSQCTLPALRERIINVNTQLMQLCDKNNAEMVKLRDEFENLDRDNEILIKF</sequence>
<dbReference type="OrthoDB" id="2152435at2759"/>
<dbReference type="Proteomes" id="UP000606786">
    <property type="component" value="Unassembled WGS sequence"/>
</dbReference>
<proteinExistence type="predicted"/>
<protein>
    <submittedName>
        <fullName evidence="1">(Mediterranean fruit fly) hypothetical protein</fullName>
    </submittedName>
</protein>
<dbReference type="AlphaFoldDB" id="A0A811VEG7"/>
<keyword evidence="2" id="KW-1185">Reference proteome</keyword>
<reference evidence="1" key="1">
    <citation type="submission" date="2020-11" db="EMBL/GenBank/DDBJ databases">
        <authorList>
            <person name="Whitehead M."/>
        </authorList>
    </citation>
    <scope>NUCLEOTIDE SEQUENCE</scope>
    <source>
        <strain evidence="1">EGII</strain>
    </source>
</reference>
<organism evidence="1 2">
    <name type="scientific">Ceratitis capitata</name>
    <name type="common">Mediterranean fruit fly</name>
    <name type="synonym">Tephritis capitata</name>
    <dbReference type="NCBI Taxonomy" id="7213"/>
    <lineage>
        <taxon>Eukaryota</taxon>
        <taxon>Metazoa</taxon>
        <taxon>Ecdysozoa</taxon>
        <taxon>Arthropoda</taxon>
        <taxon>Hexapoda</taxon>
        <taxon>Insecta</taxon>
        <taxon>Pterygota</taxon>
        <taxon>Neoptera</taxon>
        <taxon>Endopterygota</taxon>
        <taxon>Diptera</taxon>
        <taxon>Brachycera</taxon>
        <taxon>Muscomorpha</taxon>
        <taxon>Tephritoidea</taxon>
        <taxon>Tephritidae</taxon>
        <taxon>Ceratitis</taxon>
        <taxon>Ceratitis</taxon>
    </lineage>
</organism>
<name>A0A811VEG7_CERCA</name>
<comment type="caution">
    <text evidence="1">The sequence shown here is derived from an EMBL/GenBank/DDBJ whole genome shotgun (WGS) entry which is preliminary data.</text>
</comment>
<evidence type="ECO:0000313" key="1">
    <source>
        <dbReference type="EMBL" id="CAD7013746.1"/>
    </source>
</evidence>
<dbReference type="EMBL" id="CAJHJT010000056">
    <property type="protein sequence ID" value="CAD7013746.1"/>
    <property type="molecule type" value="Genomic_DNA"/>
</dbReference>
<gene>
    <name evidence="1" type="ORF">CCAP1982_LOCUS21777</name>
</gene>